<dbReference type="InterPro" id="IPR017907">
    <property type="entry name" value="Znf_RING_CS"/>
</dbReference>
<reference evidence="6" key="1">
    <citation type="submission" date="2023-12" db="EMBL/GenBank/DDBJ databases">
        <authorList>
            <person name="Brown T."/>
        </authorList>
    </citation>
    <scope>NUCLEOTIDE SEQUENCE</scope>
</reference>
<dbReference type="PROSITE" id="PS00518">
    <property type="entry name" value="ZF_RING_1"/>
    <property type="match status" value="1"/>
</dbReference>
<gene>
    <name evidence="6" type="ORF">MPIPNATIZW_LOCUS590</name>
</gene>
<evidence type="ECO:0000313" key="7">
    <source>
        <dbReference type="Proteomes" id="UP001314169"/>
    </source>
</evidence>
<keyword evidence="7" id="KW-1185">Reference proteome</keyword>
<evidence type="ECO:0000256" key="4">
    <source>
        <dbReference type="PROSITE-ProRule" id="PRU00175"/>
    </source>
</evidence>
<dbReference type="InterPro" id="IPR013083">
    <property type="entry name" value="Znf_RING/FYVE/PHD"/>
</dbReference>
<feature type="domain" description="RING-type" evidence="5">
    <location>
        <begin position="127"/>
        <end position="171"/>
    </location>
</feature>
<keyword evidence="1" id="KW-0479">Metal-binding</keyword>
<dbReference type="Proteomes" id="UP001314169">
    <property type="component" value="Chromosome 1"/>
</dbReference>
<keyword evidence="2 4" id="KW-0863">Zinc-finger</keyword>
<dbReference type="SUPFAM" id="SSF57850">
    <property type="entry name" value="RING/U-box"/>
    <property type="match status" value="1"/>
</dbReference>
<evidence type="ECO:0000313" key="6">
    <source>
        <dbReference type="EMBL" id="CAK6432284.1"/>
    </source>
</evidence>
<accession>A0ABN9Z2B3</accession>
<name>A0ABN9Z2B3_PIPNA</name>
<dbReference type="InterPro" id="IPR047134">
    <property type="entry name" value="RNF4"/>
</dbReference>
<protein>
    <recommendedName>
        <fullName evidence="5">RING-type domain-containing protein</fullName>
    </recommendedName>
</protein>
<proteinExistence type="predicted"/>
<dbReference type="Gene3D" id="3.30.40.10">
    <property type="entry name" value="Zinc/RING finger domain, C3HC4 (zinc finger)"/>
    <property type="match status" value="1"/>
</dbReference>
<dbReference type="SMART" id="SM00184">
    <property type="entry name" value="RING"/>
    <property type="match status" value="1"/>
</dbReference>
<evidence type="ECO:0000256" key="3">
    <source>
        <dbReference type="ARBA" id="ARBA00022833"/>
    </source>
</evidence>
<dbReference type="PANTHER" id="PTHR23041">
    <property type="entry name" value="RING FINGER DOMAIN-CONTAINING"/>
    <property type="match status" value="1"/>
</dbReference>
<evidence type="ECO:0000256" key="2">
    <source>
        <dbReference type="ARBA" id="ARBA00022771"/>
    </source>
</evidence>
<dbReference type="PANTHER" id="PTHR23041:SF80">
    <property type="entry name" value="RING-TYPE E3 UBIQUITIN TRANSFERASE"/>
    <property type="match status" value="1"/>
</dbReference>
<sequence>MSASTCDGRVVNSRQAREFCTAGGGGPAPEMVLESKLIELGESEEVVDLTSDSLEPAVIDLTDHDAVVIVEERRRPRRLTRPLRRQAGICVVSSDKKRVMRDRDVYVTNSASHNALEKETLPGYIQCRICMDGYLEMELSRRHIYSTACGHIFCSQCLCTFLRNTKNCPVCLKKIDRHQYHRIYI</sequence>
<dbReference type="InterPro" id="IPR001841">
    <property type="entry name" value="Znf_RING"/>
</dbReference>
<keyword evidence="3" id="KW-0862">Zinc</keyword>
<dbReference type="Pfam" id="PF13639">
    <property type="entry name" value="zf-RING_2"/>
    <property type="match status" value="1"/>
</dbReference>
<organism evidence="6 7">
    <name type="scientific">Pipistrellus nathusii</name>
    <name type="common">Nathusius' pipistrelle</name>
    <dbReference type="NCBI Taxonomy" id="59473"/>
    <lineage>
        <taxon>Eukaryota</taxon>
        <taxon>Metazoa</taxon>
        <taxon>Chordata</taxon>
        <taxon>Craniata</taxon>
        <taxon>Vertebrata</taxon>
        <taxon>Euteleostomi</taxon>
        <taxon>Mammalia</taxon>
        <taxon>Eutheria</taxon>
        <taxon>Laurasiatheria</taxon>
        <taxon>Chiroptera</taxon>
        <taxon>Yangochiroptera</taxon>
        <taxon>Vespertilionidae</taxon>
        <taxon>Pipistrellus</taxon>
    </lineage>
</organism>
<dbReference type="EMBL" id="OY882858">
    <property type="protein sequence ID" value="CAK6432284.1"/>
    <property type="molecule type" value="Genomic_DNA"/>
</dbReference>
<evidence type="ECO:0000259" key="5">
    <source>
        <dbReference type="PROSITE" id="PS50089"/>
    </source>
</evidence>
<dbReference type="PROSITE" id="PS50089">
    <property type="entry name" value="ZF_RING_2"/>
    <property type="match status" value="1"/>
</dbReference>
<evidence type="ECO:0000256" key="1">
    <source>
        <dbReference type="ARBA" id="ARBA00022723"/>
    </source>
</evidence>